<dbReference type="CDD" id="cd04516">
    <property type="entry name" value="TBP_eukaryotes"/>
    <property type="match status" value="1"/>
</dbReference>
<keyword evidence="5" id="KW-0804">Transcription</keyword>
<dbReference type="PROSITE" id="PS00351">
    <property type="entry name" value="TFIID"/>
    <property type="match status" value="1"/>
</dbReference>
<dbReference type="PANTHER" id="PTHR10126">
    <property type="entry name" value="TATA-BOX BINDING PROTEIN"/>
    <property type="match status" value="1"/>
</dbReference>
<accession>A0A6P9AIN5</accession>
<dbReference type="Gene3D" id="3.30.310.10">
    <property type="entry name" value="TATA-Binding Protein"/>
    <property type="match status" value="2"/>
</dbReference>
<evidence type="ECO:0000256" key="9">
    <source>
        <dbReference type="ARBA" id="ARBA00037612"/>
    </source>
</evidence>
<gene>
    <name evidence="14 15" type="primary">LOC117653598</name>
</gene>
<evidence type="ECO:0000313" key="13">
    <source>
        <dbReference type="Proteomes" id="UP000515158"/>
    </source>
</evidence>
<dbReference type="InterPro" id="IPR000814">
    <property type="entry name" value="TBP"/>
</dbReference>
<dbReference type="Proteomes" id="UP000515158">
    <property type="component" value="Unplaced"/>
</dbReference>
<evidence type="ECO:0000256" key="12">
    <source>
        <dbReference type="SAM" id="MobiDB-lite"/>
    </source>
</evidence>
<keyword evidence="6" id="KW-0539">Nucleus</keyword>
<evidence type="ECO:0000256" key="1">
    <source>
        <dbReference type="ARBA" id="ARBA00004123"/>
    </source>
</evidence>
<sequence length="256" mass="28263">MADNIAMEVDGSQNVKSSVMHAPSSSSSFCDSSPSGSSSPACSSLTKSTKPWATPSASLMVIPNSSIQPVNPLSSESGLTLTLQNVVSTVSLGCELDLKKINFRTRNTEYNPQRFSGVVMRILEPRTTALIFKSGKVVCTGARNEQASSLATRKFARIVQRIGFPVKYLDFKIQNIVATCDLRFPIRLEDLNQKHTQFSCYEPELFPGLIYRMVKPRVVLLIFVNGKVVFTGAKNRQDLEDALEAIHPILKSFRKQ</sequence>
<dbReference type="RefSeq" id="XP_034255294.1">
    <property type="nucleotide sequence ID" value="XM_034399403.1"/>
</dbReference>
<comment type="function">
    <text evidence="9">General transcription factor that functions at the core of the DNA-binding multiprotein factor TFIID. Binding of TFIID to the TATA box is the initial transcriptional step of the pre-initiation complex (PIC), playing a role in the activation of eukaryotic genes transcribed by RNA polymerase II.</text>
</comment>
<dbReference type="HAMAP" id="MF_00408">
    <property type="entry name" value="TATA_bind_prot_arch"/>
    <property type="match status" value="1"/>
</dbReference>
<dbReference type="GO" id="GO:0042797">
    <property type="term" value="P:tRNA transcription by RNA polymerase III"/>
    <property type="evidence" value="ECO:0007669"/>
    <property type="project" value="UniProtKB-ARBA"/>
</dbReference>
<evidence type="ECO:0000256" key="6">
    <source>
        <dbReference type="ARBA" id="ARBA00023242"/>
    </source>
</evidence>
<dbReference type="GO" id="GO:0000978">
    <property type="term" value="F:RNA polymerase II cis-regulatory region sequence-specific DNA binding"/>
    <property type="evidence" value="ECO:0007669"/>
    <property type="project" value="UniProtKB-ARBA"/>
</dbReference>
<reference evidence="14 15" key="1">
    <citation type="submission" date="2025-04" db="UniProtKB">
        <authorList>
            <consortium name="RefSeq"/>
        </authorList>
    </citation>
    <scope>IDENTIFICATION</scope>
    <source>
        <tissue evidence="14 15">Total insect</tissue>
    </source>
</reference>
<dbReference type="GO" id="GO:0005634">
    <property type="term" value="C:nucleus"/>
    <property type="evidence" value="ECO:0007669"/>
    <property type="project" value="UniProtKB-SubCell"/>
</dbReference>
<evidence type="ECO:0000256" key="10">
    <source>
        <dbReference type="ARBA" id="ARBA00042653"/>
    </source>
</evidence>
<evidence type="ECO:0000256" key="4">
    <source>
        <dbReference type="ARBA" id="ARBA00023125"/>
    </source>
</evidence>
<dbReference type="FunFam" id="3.30.310.10:FF:000001">
    <property type="entry name" value="TATA-box-binding protein 2"/>
    <property type="match status" value="1"/>
</dbReference>
<evidence type="ECO:0000256" key="3">
    <source>
        <dbReference type="ARBA" id="ARBA00021962"/>
    </source>
</evidence>
<comment type="similarity">
    <text evidence="2">Belongs to the TBP family.</text>
</comment>
<evidence type="ECO:0000313" key="14">
    <source>
        <dbReference type="RefSeq" id="XP_034255286.1"/>
    </source>
</evidence>
<dbReference type="InterPro" id="IPR033710">
    <property type="entry name" value="TBP_eukaryotic"/>
</dbReference>
<dbReference type="GO" id="GO:0006352">
    <property type="term" value="P:DNA-templated transcription initiation"/>
    <property type="evidence" value="ECO:0007669"/>
    <property type="project" value="InterPro"/>
</dbReference>
<protein>
    <recommendedName>
        <fullName evidence="3">TATA-box-binding protein</fullName>
    </recommendedName>
    <alternativeName>
        <fullName evidence="7">TATA sequence-binding protein</fullName>
    </alternativeName>
    <alternativeName>
        <fullName evidence="10">TATA-binding factor</fullName>
    </alternativeName>
    <alternativeName>
        <fullName evidence="8">TATA-box factor</fullName>
    </alternativeName>
    <alternativeName>
        <fullName evidence="11">Transcription initiation factor TFIID TBP subunit</fullName>
    </alternativeName>
</protein>
<dbReference type="InterPro" id="IPR030491">
    <property type="entry name" value="TBP_CS"/>
</dbReference>
<name>A0A6P9AIN5_THRPL</name>
<evidence type="ECO:0000256" key="11">
    <source>
        <dbReference type="ARBA" id="ARBA00042691"/>
    </source>
</evidence>
<organism evidence="14">
    <name type="scientific">Thrips palmi</name>
    <name type="common">Melon thrips</name>
    <dbReference type="NCBI Taxonomy" id="161013"/>
    <lineage>
        <taxon>Eukaryota</taxon>
        <taxon>Metazoa</taxon>
        <taxon>Ecdysozoa</taxon>
        <taxon>Arthropoda</taxon>
        <taxon>Hexapoda</taxon>
        <taxon>Insecta</taxon>
        <taxon>Pterygota</taxon>
        <taxon>Neoptera</taxon>
        <taxon>Paraneoptera</taxon>
        <taxon>Thysanoptera</taxon>
        <taxon>Terebrantia</taxon>
        <taxon>Thripoidea</taxon>
        <taxon>Thripidae</taxon>
        <taxon>Thrips</taxon>
    </lineage>
</organism>
<dbReference type="GO" id="GO:0001092">
    <property type="term" value="F:TFIIA-class transcription factor complex binding"/>
    <property type="evidence" value="ECO:0007669"/>
    <property type="project" value="UniProtKB-ARBA"/>
</dbReference>
<dbReference type="SUPFAM" id="SSF55945">
    <property type="entry name" value="TATA-box binding protein-like"/>
    <property type="match status" value="2"/>
</dbReference>
<dbReference type="GO" id="GO:0000992">
    <property type="term" value="F:RNA polymerase III cis-regulatory region sequence-specific DNA binding"/>
    <property type="evidence" value="ECO:0007669"/>
    <property type="project" value="UniProtKB-ARBA"/>
</dbReference>
<evidence type="ECO:0000256" key="2">
    <source>
        <dbReference type="ARBA" id="ARBA00005560"/>
    </source>
</evidence>
<evidence type="ECO:0000256" key="7">
    <source>
        <dbReference type="ARBA" id="ARBA00030739"/>
    </source>
</evidence>
<evidence type="ECO:0000256" key="5">
    <source>
        <dbReference type="ARBA" id="ARBA00023163"/>
    </source>
</evidence>
<dbReference type="KEGG" id="tpal:117653598"/>
<keyword evidence="4" id="KW-0238">DNA-binding</keyword>
<dbReference type="AlphaFoldDB" id="A0A6P9AIN5"/>
<comment type="subcellular location">
    <subcellularLocation>
        <location evidence="1">Nucleus</location>
    </subcellularLocation>
</comment>
<evidence type="ECO:0000313" key="15">
    <source>
        <dbReference type="RefSeq" id="XP_034255294.1"/>
    </source>
</evidence>
<feature type="compositionally biased region" description="Low complexity" evidence="12">
    <location>
        <begin position="17"/>
        <end position="34"/>
    </location>
</feature>
<dbReference type="PRINTS" id="PR00686">
    <property type="entry name" value="TIFACTORIID"/>
</dbReference>
<keyword evidence="13" id="KW-1185">Reference proteome</keyword>
<dbReference type="RefSeq" id="XP_034255286.1">
    <property type="nucleotide sequence ID" value="XM_034399395.1"/>
</dbReference>
<dbReference type="GeneID" id="117653598"/>
<evidence type="ECO:0000256" key="8">
    <source>
        <dbReference type="ARBA" id="ARBA00033017"/>
    </source>
</evidence>
<dbReference type="OrthoDB" id="2127950at2759"/>
<feature type="region of interest" description="Disordered" evidence="12">
    <location>
        <begin position="1"/>
        <end position="34"/>
    </location>
</feature>
<dbReference type="Pfam" id="PF00352">
    <property type="entry name" value="TBP"/>
    <property type="match status" value="2"/>
</dbReference>
<proteinExistence type="inferred from homology"/>
<dbReference type="InterPro" id="IPR012295">
    <property type="entry name" value="TBP_dom_sf"/>
</dbReference>
<dbReference type="FunFam" id="3.30.310.10:FF:000002">
    <property type="entry name" value="TATA-box-binding protein 2"/>
    <property type="match status" value="1"/>
</dbReference>